<comment type="caution">
    <text evidence="2">The sequence shown here is derived from an EMBL/GenBank/DDBJ whole genome shotgun (WGS) entry which is preliminary data.</text>
</comment>
<keyword evidence="1" id="KW-0812">Transmembrane</keyword>
<organism evidence="2 3">
    <name type="scientific">Phycomyces blakesleeanus</name>
    <dbReference type="NCBI Taxonomy" id="4837"/>
    <lineage>
        <taxon>Eukaryota</taxon>
        <taxon>Fungi</taxon>
        <taxon>Fungi incertae sedis</taxon>
        <taxon>Mucoromycota</taxon>
        <taxon>Mucoromycotina</taxon>
        <taxon>Mucoromycetes</taxon>
        <taxon>Mucorales</taxon>
        <taxon>Phycomycetaceae</taxon>
        <taxon>Phycomyces</taxon>
    </lineage>
</organism>
<feature type="transmembrane region" description="Helical" evidence="1">
    <location>
        <begin position="6"/>
        <end position="26"/>
    </location>
</feature>
<reference evidence="2 3" key="1">
    <citation type="submission" date="2024-04" db="EMBL/GenBank/DDBJ databases">
        <title>Symmetric and asymmetric DNA N6-adenine methylation regulates different biological responses in Mucorales.</title>
        <authorList>
            <consortium name="Lawrence Berkeley National Laboratory"/>
            <person name="Lax C."/>
            <person name="Mondo S.J."/>
            <person name="Osorio-Concepcion M."/>
            <person name="Muszewska A."/>
            <person name="Corrochano-Luque M."/>
            <person name="Gutierrez G."/>
            <person name="Riley R."/>
            <person name="Lipzen A."/>
            <person name="Guo J."/>
            <person name="Hundley H."/>
            <person name="Amirebrahimi M."/>
            <person name="Ng V."/>
            <person name="Lorenzo-Gutierrez D."/>
            <person name="Binder U."/>
            <person name="Yang J."/>
            <person name="Song Y."/>
            <person name="Canovas D."/>
            <person name="Navarro E."/>
            <person name="Freitag M."/>
            <person name="Gabaldon T."/>
            <person name="Grigoriev I.V."/>
            <person name="Corrochano L.M."/>
            <person name="Nicolas F.E."/>
            <person name="Garre V."/>
        </authorList>
    </citation>
    <scope>NUCLEOTIDE SEQUENCE [LARGE SCALE GENOMIC DNA]</scope>
    <source>
        <strain evidence="2 3">L51</strain>
    </source>
</reference>
<dbReference type="Proteomes" id="UP001448207">
    <property type="component" value="Unassembled WGS sequence"/>
</dbReference>
<sequence length="176" mass="20376">MYNFEIFLRVISVGLIFVTKTSLILIMLNLNTVFLLEIDTILVFFLGIFFTSMHSTDFTKVLDKYQYAGKTYGILGVHTNLSNQGLLTNQVSHFAVYGMEYSRKFTSIFFSCKTKGLRYFRNANDRPIHSILICNNWMSWQQETCSILNRRFEVAMVGQKSSIIDKDQAQQHKAPQ</sequence>
<proteinExistence type="predicted"/>
<evidence type="ECO:0000256" key="1">
    <source>
        <dbReference type="SAM" id="Phobius"/>
    </source>
</evidence>
<name>A0ABR3APS8_PHYBL</name>
<evidence type="ECO:0000313" key="2">
    <source>
        <dbReference type="EMBL" id="KAL0078531.1"/>
    </source>
</evidence>
<gene>
    <name evidence="2" type="ORF">J3Q64DRAFT_1702354</name>
</gene>
<protein>
    <submittedName>
        <fullName evidence="2">Uncharacterized protein</fullName>
    </submittedName>
</protein>
<evidence type="ECO:0000313" key="3">
    <source>
        <dbReference type="Proteomes" id="UP001448207"/>
    </source>
</evidence>
<keyword evidence="1" id="KW-0472">Membrane</keyword>
<dbReference type="EMBL" id="JBCLYO010000024">
    <property type="protein sequence ID" value="KAL0078531.1"/>
    <property type="molecule type" value="Genomic_DNA"/>
</dbReference>
<feature type="transmembrane region" description="Helical" evidence="1">
    <location>
        <begin position="33"/>
        <end position="53"/>
    </location>
</feature>
<accession>A0ABR3APS8</accession>
<keyword evidence="3" id="KW-1185">Reference proteome</keyword>
<keyword evidence="1" id="KW-1133">Transmembrane helix</keyword>